<protein>
    <recommendedName>
        <fullName evidence="2">Erythromycin biosynthesis protein CIII-like C-terminal domain-containing protein</fullName>
    </recommendedName>
</protein>
<dbReference type="Pfam" id="PF06722">
    <property type="entry name" value="EryCIII-like_C"/>
    <property type="match status" value="1"/>
</dbReference>
<dbReference type="Gene3D" id="3.40.50.2000">
    <property type="entry name" value="Glycogen Phosphorylase B"/>
    <property type="match status" value="1"/>
</dbReference>
<evidence type="ECO:0000313" key="3">
    <source>
        <dbReference type="EMBL" id="NUV28707.1"/>
    </source>
</evidence>
<dbReference type="PANTHER" id="PTHR48050">
    <property type="entry name" value="STEROL 3-BETA-GLUCOSYLTRANSFERASE"/>
    <property type="match status" value="1"/>
</dbReference>
<feature type="domain" description="Erythromycin biosynthesis protein CIII-like C-terminal" evidence="2">
    <location>
        <begin position="28"/>
        <end position="138"/>
    </location>
</feature>
<dbReference type="GO" id="GO:0016757">
    <property type="term" value="F:glycosyltransferase activity"/>
    <property type="evidence" value="ECO:0007669"/>
    <property type="project" value="UniProtKB-ARBA"/>
</dbReference>
<sequence>MSWRYGLCAAPGCGASSRRGQPGSRAEGDGLITVGALSHALLLPRPAAVVHHAGAGTVASALRAGIPSVPVPVTADQPFWAGRLTALGAATAPVPSPSLTAGRLATALGEAVSRPELTRAAEGVARRMAVEDGAGRVVEVVRQVAGG</sequence>
<evidence type="ECO:0000313" key="4">
    <source>
        <dbReference type="Proteomes" id="UP000540128"/>
    </source>
</evidence>
<reference evidence="3 4" key="1">
    <citation type="submission" date="2020-03" db="EMBL/GenBank/DDBJ databases">
        <title>Complete genome sequence of sixteen Streptomyces strains facilitates identification of candidate genes involved in plant growth-promotion in grain legumes and cereals.</title>
        <authorList>
            <person name="Gopalakrishnan S."/>
            <person name="Thakur V."/>
            <person name="Saxena R."/>
            <person name="Vadlamudi S."/>
            <person name="Purohit S."/>
            <person name="Kumar V."/>
            <person name="Rathore A."/>
            <person name="Chitikineni A."/>
            <person name="Varshney R.K."/>
        </authorList>
    </citation>
    <scope>NUCLEOTIDE SEQUENCE [LARGE SCALE GENOMIC DNA]</scope>
    <source>
        <strain evidence="3 4">KAI-180</strain>
    </source>
</reference>
<proteinExistence type="predicted"/>
<evidence type="ECO:0000256" key="1">
    <source>
        <dbReference type="ARBA" id="ARBA00022679"/>
    </source>
</evidence>
<accession>A0A7Y6F1Q5</accession>
<organism evidence="3 4">
    <name type="scientific">Streptomyces odorifer</name>
    <dbReference type="NCBI Taxonomy" id="53450"/>
    <lineage>
        <taxon>Bacteria</taxon>
        <taxon>Bacillati</taxon>
        <taxon>Actinomycetota</taxon>
        <taxon>Actinomycetes</taxon>
        <taxon>Kitasatosporales</taxon>
        <taxon>Streptomycetaceae</taxon>
        <taxon>Streptomyces</taxon>
        <taxon>Streptomyces albidoflavus group</taxon>
    </lineage>
</organism>
<gene>
    <name evidence="3" type="ORF">G6W59_10260</name>
</gene>
<name>A0A7Y6F1Q5_9ACTN</name>
<evidence type="ECO:0000259" key="2">
    <source>
        <dbReference type="Pfam" id="PF06722"/>
    </source>
</evidence>
<dbReference type="AlphaFoldDB" id="A0A7Y6F1Q5"/>
<keyword evidence="4" id="KW-1185">Reference proteome</keyword>
<dbReference type="PANTHER" id="PTHR48050:SF13">
    <property type="entry name" value="STEROL 3-BETA-GLUCOSYLTRANSFERASE UGT80A2"/>
    <property type="match status" value="1"/>
</dbReference>
<comment type="caution">
    <text evidence="3">The sequence shown here is derived from an EMBL/GenBank/DDBJ whole genome shotgun (WGS) entry which is preliminary data.</text>
</comment>
<dbReference type="Proteomes" id="UP000540128">
    <property type="component" value="Unassembled WGS sequence"/>
</dbReference>
<dbReference type="SUPFAM" id="SSF53756">
    <property type="entry name" value="UDP-Glycosyltransferase/glycogen phosphorylase"/>
    <property type="match status" value="1"/>
</dbReference>
<dbReference type="InterPro" id="IPR050426">
    <property type="entry name" value="Glycosyltransferase_28"/>
</dbReference>
<dbReference type="EMBL" id="JAANNT010000006">
    <property type="protein sequence ID" value="NUV28707.1"/>
    <property type="molecule type" value="Genomic_DNA"/>
</dbReference>
<dbReference type="InterPro" id="IPR010610">
    <property type="entry name" value="EryCIII-like_C"/>
</dbReference>
<keyword evidence="1" id="KW-0808">Transferase</keyword>